<comment type="catalytic activity">
    <reaction evidence="5">
        <text>[protein]-peptidylproline (omega=180) = [protein]-peptidylproline (omega=0)</text>
        <dbReference type="Rhea" id="RHEA:16237"/>
        <dbReference type="Rhea" id="RHEA-COMP:10747"/>
        <dbReference type="Rhea" id="RHEA-COMP:10748"/>
        <dbReference type="ChEBI" id="CHEBI:83833"/>
        <dbReference type="ChEBI" id="CHEBI:83834"/>
        <dbReference type="EC" id="5.2.1.8"/>
    </reaction>
</comment>
<evidence type="ECO:0000256" key="2">
    <source>
        <dbReference type="ARBA" id="ARBA00007365"/>
    </source>
</evidence>
<dbReference type="InterPro" id="IPR044665">
    <property type="entry name" value="E_coli_cyclophilin_A-like"/>
</dbReference>
<dbReference type="PANTHER" id="PTHR43246">
    <property type="entry name" value="PEPTIDYL-PROLYL CIS-TRANS ISOMERASE CYP38, CHLOROPLASTIC"/>
    <property type="match status" value="1"/>
</dbReference>
<dbReference type="STRING" id="1121442.SAMN02745702_01145"/>
<dbReference type="PROSITE" id="PS00170">
    <property type="entry name" value="CSA_PPIASE_1"/>
    <property type="match status" value="1"/>
</dbReference>
<evidence type="ECO:0000256" key="1">
    <source>
        <dbReference type="ARBA" id="ARBA00002388"/>
    </source>
</evidence>
<dbReference type="GO" id="GO:0006457">
    <property type="term" value="P:protein folding"/>
    <property type="evidence" value="ECO:0007669"/>
    <property type="project" value="InterPro"/>
</dbReference>
<keyword evidence="4 5" id="KW-0413">Isomerase</keyword>
<name>A0A1T4VXH3_9BACT</name>
<dbReference type="InterPro" id="IPR020892">
    <property type="entry name" value="Cyclophilin-type_PPIase_CS"/>
</dbReference>
<organism evidence="7 8">
    <name type="scientific">Desulfobaculum bizertense DSM 18034</name>
    <dbReference type="NCBI Taxonomy" id="1121442"/>
    <lineage>
        <taxon>Bacteria</taxon>
        <taxon>Pseudomonadati</taxon>
        <taxon>Thermodesulfobacteriota</taxon>
        <taxon>Desulfovibrionia</taxon>
        <taxon>Desulfovibrionales</taxon>
        <taxon>Desulfovibrionaceae</taxon>
        <taxon>Desulfobaculum</taxon>
    </lineage>
</organism>
<dbReference type="Gene3D" id="2.40.100.10">
    <property type="entry name" value="Cyclophilin-like"/>
    <property type="match status" value="1"/>
</dbReference>
<evidence type="ECO:0000313" key="8">
    <source>
        <dbReference type="Proteomes" id="UP000189733"/>
    </source>
</evidence>
<dbReference type="PRINTS" id="PR00153">
    <property type="entry name" value="CSAPPISMRASE"/>
</dbReference>
<keyword evidence="8" id="KW-1185">Reference proteome</keyword>
<feature type="domain" description="PPIase cyclophilin-type" evidence="6">
    <location>
        <begin position="32"/>
        <end position="190"/>
    </location>
</feature>
<accession>A0A1T4VXH3</accession>
<sequence length="194" mass="21689">MRKLIALVIAASLMVILSFSMALAEKPGPGPVVVMETSEGTMMIMLDEKKAPKSVENFLRYVDEGFYNGTVFHRVISGFMIQGGGFDENMRRKDTHEAITNEANNGLENLRGTIAMARTPQVDSATSQFFINTVDNSFLNYRDSSDRGFGYAVFGRVIRGMDVADRIEGVKTNARNNMPLKNVVIEKVFRYKDK</sequence>
<dbReference type="Proteomes" id="UP000189733">
    <property type="component" value="Unassembled WGS sequence"/>
</dbReference>
<dbReference type="OrthoDB" id="9807797at2"/>
<dbReference type="InterPro" id="IPR002130">
    <property type="entry name" value="Cyclophilin-type_PPIase_dom"/>
</dbReference>
<dbReference type="InterPro" id="IPR024936">
    <property type="entry name" value="Cyclophilin-type_PPIase"/>
</dbReference>
<feature type="chain" id="PRO_5010398445" description="Peptidyl-prolyl cis-trans isomerase" evidence="5">
    <location>
        <begin position="25"/>
        <end position="194"/>
    </location>
</feature>
<reference evidence="7 8" key="1">
    <citation type="submission" date="2017-02" db="EMBL/GenBank/DDBJ databases">
        <authorList>
            <person name="Peterson S.W."/>
        </authorList>
    </citation>
    <scope>NUCLEOTIDE SEQUENCE [LARGE SCALE GENOMIC DNA]</scope>
    <source>
        <strain evidence="7 8">DSM 18034</strain>
    </source>
</reference>
<keyword evidence="5" id="KW-0732">Signal</keyword>
<gene>
    <name evidence="7" type="ORF">SAMN02745702_01145</name>
</gene>
<keyword evidence="3 5" id="KW-0697">Rotamase</keyword>
<protein>
    <recommendedName>
        <fullName evidence="5">Peptidyl-prolyl cis-trans isomerase</fullName>
        <shortName evidence="5">PPIase</shortName>
        <ecNumber evidence="5">5.2.1.8</ecNumber>
    </recommendedName>
</protein>
<dbReference type="EMBL" id="FUYA01000003">
    <property type="protein sequence ID" value="SKA69508.1"/>
    <property type="molecule type" value="Genomic_DNA"/>
</dbReference>
<comment type="function">
    <text evidence="1 5">PPIases accelerate the folding of proteins. It catalyzes the cis-trans isomerization of proline imidic peptide bonds in oligopeptides.</text>
</comment>
<dbReference type="Pfam" id="PF00160">
    <property type="entry name" value="Pro_isomerase"/>
    <property type="match status" value="1"/>
</dbReference>
<evidence type="ECO:0000313" key="7">
    <source>
        <dbReference type="EMBL" id="SKA69508.1"/>
    </source>
</evidence>
<comment type="similarity">
    <text evidence="2 5">Belongs to the cyclophilin-type PPIase family.</text>
</comment>
<dbReference type="RefSeq" id="WP_078684447.1">
    <property type="nucleotide sequence ID" value="NZ_FUYA01000003.1"/>
</dbReference>
<proteinExistence type="inferred from homology"/>
<feature type="signal peptide" evidence="5">
    <location>
        <begin position="1"/>
        <end position="24"/>
    </location>
</feature>
<evidence type="ECO:0000259" key="6">
    <source>
        <dbReference type="PROSITE" id="PS50072"/>
    </source>
</evidence>
<dbReference type="PROSITE" id="PS50072">
    <property type="entry name" value="CSA_PPIASE_2"/>
    <property type="match status" value="1"/>
</dbReference>
<evidence type="ECO:0000256" key="5">
    <source>
        <dbReference type="RuleBase" id="RU363019"/>
    </source>
</evidence>
<evidence type="ECO:0000256" key="3">
    <source>
        <dbReference type="ARBA" id="ARBA00023110"/>
    </source>
</evidence>
<dbReference type="SUPFAM" id="SSF50891">
    <property type="entry name" value="Cyclophilin-like"/>
    <property type="match status" value="1"/>
</dbReference>
<dbReference type="AlphaFoldDB" id="A0A1T4VXH3"/>
<dbReference type="EC" id="5.2.1.8" evidence="5"/>
<dbReference type="GO" id="GO:0003755">
    <property type="term" value="F:peptidyl-prolyl cis-trans isomerase activity"/>
    <property type="evidence" value="ECO:0007669"/>
    <property type="project" value="UniProtKB-UniRule"/>
</dbReference>
<dbReference type="InterPro" id="IPR029000">
    <property type="entry name" value="Cyclophilin-like_dom_sf"/>
</dbReference>
<dbReference type="PIRSF" id="PIRSF001467">
    <property type="entry name" value="Peptidylpro_ismrse"/>
    <property type="match status" value="1"/>
</dbReference>
<evidence type="ECO:0000256" key="4">
    <source>
        <dbReference type="ARBA" id="ARBA00023235"/>
    </source>
</evidence>